<keyword evidence="3" id="KW-1185">Reference proteome</keyword>
<gene>
    <name evidence="2" type="ORF">CHIRRI_LOCUS14451</name>
</gene>
<accession>A0A9N9S907</accession>
<reference evidence="2" key="2">
    <citation type="submission" date="2022-10" db="EMBL/GenBank/DDBJ databases">
        <authorList>
            <consortium name="ENA_rothamsted_submissions"/>
            <consortium name="culmorum"/>
            <person name="King R."/>
        </authorList>
    </citation>
    <scope>NUCLEOTIDE SEQUENCE</scope>
</reference>
<dbReference type="EMBL" id="OU895880">
    <property type="protein sequence ID" value="CAG9811644.1"/>
    <property type="molecule type" value="Genomic_DNA"/>
</dbReference>
<dbReference type="SUPFAM" id="SSF81324">
    <property type="entry name" value="Voltage-gated potassium channels"/>
    <property type="match status" value="1"/>
</dbReference>
<proteinExistence type="predicted"/>
<feature type="transmembrane region" description="Helical" evidence="1">
    <location>
        <begin position="109"/>
        <end position="132"/>
    </location>
</feature>
<dbReference type="Proteomes" id="UP001153620">
    <property type="component" value="Chromosome 4"/>
</dbReference>
<dbReference type="AlphaFoldDB" id="A0A9N9S907"/>
<evidence type="ECO:0000256" key="1">
    <source>
        <dbReference type="SAM" id="Phobius"/>
    </source>
</evidence>
<name>A0A9N9S907_9DIPT</name>
<dbReference type="Gene3D" id="1.10.287.70">
    <property type="match status" value="1"/>
</dbReference>
<keyword evidence="1" id="KW-0812">Transmembrane</keyword>
<reference evidence="2" key="1">
    <citation type="submission" date="2022-01" db="EMBL/GenBank/DDBJ databases">
        <authorList>
            <person name="King R."/>
        </authorList>
    </citation>
    <scope>NUCLEOTIDE SEQUENCE</scope>
</reference>
<sequence>MFQIEACMKNRFPTQNEMIIKLKSKNTQLVSVKEYIHNYYIYNQAVSSIPCATLAFLICMTLGGAAFYTLLYFFDTHSFQTIYIQRPLYIAFLSVSRIGSGSLKPSNPLMQIASVVYTIYDLVTFSMIINIICDKLRHHYKRANIKIIGEHLGELTSGHAQLKRRKSKFEMSV</sequence>
<protein>
    <submittedName>
        <fullName evidence="2">Uncharacterized protein</fullName>
    </submittedName>
</protein>
<organism evidence="2 3">
    <name type="scientific">Chironomus riparius</name>
    <dbReference type="NCBI Taxonomy" id="315576"/>
    <lineage>
        <taxon>Eukaryota</taxon>
        <taxon>Metazoa</taxon>
        <taxon>Ecdysozoa</taxon>
        <taxon>Arthropoda</taxon>
        <taxon>Hexapoda</taxon>
        <taxon>Insecta</taxon>
        <taxon>Pterygota</taxon>
        <taxon>Neoptera</taxon>
        <taxon>Endopterygota</taxon>
        <taxon>Diptera</taxon>
        <taxon>Nematocera</taxon>
        <taxon>Chironomoidea</taxon>
        <taxon>Chironomidae</taxon>
        <taxon>Chironominae</taxon>
        <taxon>Chironomus</taxon>
    </lineage>
</organism>
<evidence type="ECO:0000313" key="2">
    <source>
        <dbReference type="EMBL" id="CAG9811644.1"/>
    </source>
</evidence>
<evidence type="ECO:0000313" key="3">
    <source>
        <dbReference type="Proteomes" id="UP001153620"/>
    </source>
</evidence>
<feature type="transmembrane region" description="Helical" evidence="1">
    <location>
        <begin position="52"/>
        <end position="74"/>
    </location>
</feature>
<keyword evidence="1" id="KW-0472">Membrane</keyword>
<keyword evidence="1" id="KW-1133">Transmembrane helix</keyword>